<reference evidence="1 2" key="1">
    <citation type="submission" date="2021-01" db="EMBL/GenBank/DDBJ databases">
        <title>Chromosome-level genome assembly of a human fungal pathogen reveals clustering of transcriptionally co-regulated genes.</title>
        <authorList>
            <person name="Voorhies M."/>
            <person name="Cohen S."/>
            <person name="Shea T.P."/>
            <person name="Petrus S."/>
            <person name="Munoz J.F."/>
            <person name="Poplawski S."/>
            <person name="Goldman W.E."/>
            <person name="Michael T."/>
            <person name="Cuomo C.A."/>
            <person name="Sil A."/>
            <person name="Beyhan S."/>
        </authorList>
    </citation>
    <scope>NUCLEOTIDE SEQUENCE [LARGE SCALE GENOMIC DNA]</scope>
    <source>
        <strain evidence="1 2">G184AR</strain>
    </source>
</reference>
<comment type="caution">
    <text evidence="1">The sequence shown here is derived from an EMBL/GenBank/DDBJ whole genome shotgun (WGS) entry which is preliminary data.</text>
</comment>
<dbReference type="EMBL" id="JAEVHI010000002">
    <property type="protein sequence ID" value="KAG5300298.1"/>
    <property type="molecule type" value="Genomic_DNA"/>
</dbReference>
<dbReference type="VEuPathDB" id="FungiDB:I7I52_10873"/>
<dbReference type="AlphaFoldDB" id="A0A8H7Z376"/>
<evidence type="ECO:0000313" key="2">
    <source>
        <dbReference type="Proteomes" id="UP000670092"/>
    </source>
</evidence>
<evidence type="ECO:0000313" key="1">
    <source>
        <dbReference type="EMBL" id="KAG5300298.1"/>
    </source>
</evidence>
<dbReference type="OrthoDB" id="10660017at2759"/>
<proteinExistence type="predicted"/>
<protein>
    <submittedName>
        <fullName evidence="1">Uncharacterized protein</fullName>
    </submittedName>
</protein>
<gene>
    <name evidence="1" type="ORF">I7I52_10873</name>
</gene>
<sequence>MTKSNFALMISGFFCTSKLDSLTFALPLTASIWVRASVGGKFHPSCIYQPQKNVYLNALSGNTFPQATFENEPVGTTAAKAGIPSTYTFQQLMTIEPTSVPVGLLKKWLEQANFLCY</sequence>
<dbReference type="Proteomes" id="UP000670092">
    <property type="component" value="Unassembled WGS sequence"/>
</dbReference>
<accession>A0A8H7Z376</accession>
<name>A0A8H7Z376_AJECA</name>
<organism evidence="1 2">
    <name type="scientific">Ajellomyces capsulatus</name>
    <name type="common">Darling's disease fungus</name>
    <name type="synonym">Histoplasma capsulatum</name>
    <dbReference type="NCBI Taxonomy" id="5037"/>
    <lineage>
        <taxon>Eukaryota</taxon>
        <taxon>Fungi</taxon>
        <taxon>Dikarya</taxon>
        <taxon>Ascomycota</taxon>
        <taxon>Pezizomycotina</taxon>
        <taxon>Eurotiomycetes</taxon>
        <taxon>Eurotiomycetidae</taxon>
        <taxon>Onygenales</taxon>
        <taxon>Ajellomycetaceae</taxon>
        <taxon>Histoplasma</taxon>
    </lineage>
</organism>